<evidence type="ECO:0000313" key="2">
    <source>
        <dbReference type="Proteomes" id="UP001301958"/>
    </source>
</evidence>
<keyword evidence="2" id="KW-1185">Reference proteome</keyword>
<sequence>MEEEVKRLQERFQKGEKMAAVGLIEAGLVSGKFGTDFEREEEVMTAKLGFKKLTLEEMVPDTLAGL</sequence>
<dbReference type="EMBL" id="MU865614">
    <property type="protein sequence ID" value="KAK4220930.1"/>
    <property type="molecule type" value="Genomic_DNA"/>
</dbReference>
<proteinExistence type="predicted"/>
<comment type="caution">
    <text evidence="1">The sequence shown here is derived from an EMBL/GenBank/DDBJ whole genome shotgun (WGS) entry which is preliminary data.</text>
</comment>
<organism evidence="1 2">
    <name type="scientific">Podospora fimiseda</name>
    <dbReference type="NCBI Taxonomy" id="252190"/>
    <lineage>
        <taxon>Eukaryota</taxon>
        <taxon>Fungi</taxon>
        <taxon>Dikarya</taxon>
        <taxon>Ascomycota</taxon>
        <taxon>Pezizomycotina</taxon>
        <taxon>Sordariomycetes</taxon>
        <taxon>Sordariomycetidae</taxon>
        <taxon>Sordariales</taxon>
        <taxon>Podosporaceae</taxon>
        <taxon>Podospora</taxon>
    </lineage>
</organism>
<accession>A0AAN7BGE8</accession>
<dbReference type="AlphaFoldDB" id="A0AAN7BGE8"/>
<reference evidence="1" key="2">
    <citation type="submission" date="2023-05" db="EMBL/GenBank/DDBJ databases">
        <authorList>
            <consortium name="Lawrence Berkeley National Laboratory"/>
            <person name="Steindorff A."/>
            <person name="Hensen N."/>
            <person name="Bonometti L."/>
            <person name="Westerberg I."/>
            <person name="Brannstrom I.O."/>
            <person name="Guillou S."/>
            <person name="Cros-Aarteil S."/>
            <person name="Calhoun S."/>
            <person name="Haridas S."/>
            <person name="Kuo A."/>
            <person name="Mondo S."/>
            <person name="Pangilinan J."/>
            <person name="Riley R."/>
            <person name="Labutti K."/>
            <person name="Andreopoulos B."/>
            <person name="Lipzen A."/>
            <person name="Chen C."/>
            <person name="Yanf M."/>
            <person name="Daum C."/>
            <person name="Ng V."/>
            <person name="Clum A."/>
            <person name="Ohm R."/>
            <person name="Martin F."/>
            <person name="Silar P."/>
            <person name="Natvig D."/>
            <person name="Lalanne C."/>
            <person name="Gautier V."/>
            <person name="Ament-Velasquez S.L."/>
            <person name="Kruys A."/>
            <person name="Hutchinson M.I."/>
            <person name="Powell A.J."/>
            <person name="Barry K."/>
            <person name="Miller A.N."/>
            <person name="Grigoriev I.V."/>
            <person name="Debuchy R."/>
            <person name="Gladieux P."/>
            <person name="Thoren M.H."/>
            <person name="Johannesson H."/>
        </authorList>
    </citation>
    <scope>NUCLEOTIDE SEQUENCE</scope>
    <source>
        <strain evidence="1">CBS 990.96</strain>
    </source>
</reference>
<name>A0AAN7BGE8_9PEZI</name>
<dbReference type="Proteomes" id="UP001301958">
    <property type="component" value="Unassembled WGS sequence"/>
</dbReference>
<evidence type="ECO:0000313" key="1">
    <source>
        <dbReference type="EMBL" id="KAK4220930.1"/>
    </source>
</evidence>
<reference evidence="1" key="1">
    <citation type="journal article" date="2023" name="Mol. Phylogenet. Evol.">
        <title>Genome-scale phylogeny and comparative genomics of the fungal order Sordariales.</title>
        <authorList>
            <person name="Hensen N."/>
            <person name="Bonometti L."/>
            <person name="Westerberg I."/>
            <person name="Brannstrom I.O."/>
            <person name="Guillou S."/>
            <person name="Cros-Aarteil S."/>
            <person name="Calhoun S."/>
            <person name="Haridas S."/>
            <person name="Kuo A."/>
            <person name="Mondo S."/>
            <person name="Pangilinan J."/>
            <person name="Riley R."/>
            <person name="LaButti K."/>
            <person name="Andreopoulos B."/>
            <person name="Lipzen A."/>
            <person name="Chen C."/>
            <person name="Yan M."/>
            <person name="Daum C."/>
            <person name="Ng V."/>
            <person name="Clum A."/>
            <person name="Steindorff A."/>
            <person name="Ohm R.A."/>
            <person name="Martin F."/>
            <person name="Silar P."/>
            <person name="Natvig D.O."/>
            <person name="Lalanne C."/>
            <person name="Gautier V."/>
            <person name="Ament-Velasquez S.L."/>
            <person name="Kruys A."/>
            <person name="Hutchinson M.I."/>
            <person name="Powell A.J."/>
            <person name="Barry K."/>
            <person name="Miller A.N."/>
            <person name="Grigoriev I.V."/>
            <person name="Debuchy R."/>
            <person name="Gladieux P."/>
            <person name="Hiltunen Thoren M."/>
            <person name="Johannesson H."/>
        </authorList>
    </citation>
    <scope>NUCLEOTIDE SEQUENCE</scope>
    <source>
        <strain evidence="1">CBS 990.96</strain>
    </source>
</reference>
<protein>
    <submittedName>
        <fullName evidence="1">Uncharacterized protein</fullName>
    </submittedName>
</protein>
<gene>
    <name evidence="1" type="ORF">QBC38DRAFT_462047</name>
</gene>